<reference evidence="2 3" key="1">
    <citation type="submission" date="2016-10" db="EMBL/GenBank/DDBJ databases">
        <title>Comparative genomics of Bacillus thuringiensis reveals a path to pathogens against multiple invertebrate hosts.</title>
        <authorList>
            <person name="Zheng J."/>
            <person name="Gao Q."/>
            <person name="Liu H."/>
            <person name="Peng D."/>
            <person name="Ruan L."/>
            <person name="Sun M."/>
        </authorList>
    </citation>
    <scope>NUCLEOTIDE SEQUENCE [LARGE SCALE GENOMIC DNA]</scope>
    <source>
        <strain evidence="2">BGSC 4BX1</strain>
    </source>
</reference>
<protein>
    <submittedName>
        <fullName evidence="2">Cytochrome b</fullName>
    </submittedName>
</protein>
<keyword evidence="1" id="KW-1133">Transmembrane helix</keyword>
<dbReference type="AlphaFoldDB" id="A0A243B883"/>
<feature type="transmembrane region" description="Helical" evidence="1">
    <location>
        <begin position="78"/>
        <end position="99"/>
    </location>
</feature>
<dbReference type="Proteomes" id="UP000195089">
    <property type="component" value="Unassembled WGS sequence"/>
</dbReference>
<organism evidence="2 3">
    <name type="scientific">Bacillus thuringiensis serovar pingluonsis</name>
    <dbReference type="NCBI Taxonomy" id="180881"/>
    <lineage>
        <taxon>Bacteria</taxon>
        <taxon>Bacillati</taxon>
        <taxon>Bacillota</taxon>
        <taxon>Bacilli</taxon>
        <taxon>Bacillales</taxon>
        <taxon>Bacillaceae</taxon>
        <taxon>Bacillus</taxon>
        <taxon>Bacillus cereus group</taxon>
    </lineage>
</organism>
<evidence type="ECO:0000313" key="2">
    <source>
        <dbReference type="EMBL" id="OTY41191.1"/>
    </source>
</evidence>
<accession>A0A243B883</accession>
<comment type="caution">
    <text evidence="2">The sequence shown here is derived from an EMBL/GenBank/DDBJ whole genome shotgun (WGS) entry which is preliminary data.</text>
</comment>
<sequence>MQEYIKTFAQTNLSVIFGLAAILIGAAALNYKNVTQVSNTKESFFTAITTMMLFILVNAFIIPLSFTKLLTENKILQMFTIVFICALFVKLLHNIITLIDKILGISKKKK</sequence>
<dbReference type="EMBL" id="NFDL01000073">
    <property type="protein sequence ID" value="OTY41191.1"/>
    <property type="molecule type" value="Genomic_DNA"/>
</dbReference>
<gene>
    <name evidence="2" type="ORF">BK742_18195</name>
</gene>
<feature type="transmembrane region" description="Helical" evidence="1">
    <location>
        <begin position="12"/>
        <end position="31"/>
    </location>
</feature>
<name>A0A243B883_BACTU</name>
<evidence type="ECO:0000313" key="3">
    <source>
        <dbReference type="Proteomes" id="UP000195089"/>
    </source>
</evidence>
<keyword evidence="1" id="KW-0472">Membrane</keyword>
<feature type="transmembrane region" description="Helical" evidence="1">
    <location>
        <begin position="43"/>
        <end position="66"/>
    </location>
</feature>
<proteinExistence type="predicted"/>
<keyword evidence="1" id="KW-0812">Transmembrane</keyword>
<evidence type="ECO:0000256" key="1">
    <source>
        <dbReference type="SAM" id="Phobius"/>
    </source>
</evidence>